<keyword evidence="2" id="KW-1185">Reference proteome</keyword>
<name>A0AC60QWU4_IXOPE</name>
<protein>
    <submittedName>
        <fullName evidence="1">Uncharacterized protein</fullName>
    </submittedName>
</protein>
<accession>A0AC60QWU4</accession>
<dbReference type="Proteomes" id="UP000805193">
    <property type="component" value="Unassembled WGS sequence"/>
</dbReference>
<proteinExistence type="predicted"/>
<evidence type="ECO:0000313" key="2">
    <source>
        <dbReference type="Proteomes" id="UP000805193"/>
    </source>
</evidence>
<organism evidence="1 2">
    <name type="scientific">Ixodes persulcatus</name>
    <name type="common">Taiga tick</name>
    <dbReference type="NCBI Taxonomy" id="34615"/>
    <lineage>
        <taxon>Eukaryota</taxon>
        <taxon>Metazoa</taxon>
        <taxon>Ecdysozoa</taxon>
        <taxon>Arthropoda</taxon>
        <taxon>Chelicerata</taxon>
        <taxon>Arachnida</taxon>
        <taxon>Acari</taxon>
        <taxon>Parasitiformes</taxon>
        <taxon>Ixodida</taxon>
        <taxon>Ixodoidea</taxon>
        <taxon>Ixodidae</taxon>
        <taxon>Ixodinae</taxon>
        <taxon>Ixodes</taxon>
    </lineage>
</organism>
<dbReference type="EMBL" id="JABSTQ010004156">
    <property type="protein sequence ID" value="KAG0442886.1"/>
    <property type="molecule type" value="Genomic_DNA"/>
</dbReference>
<reference evidence="1 2" key="1">
    <citation type="journal article" date="2020" name="Cell">
        <title>Large-Scale Comparative Analyses of Tick Genomes Elucidate Their Genetic Diversity and Vector Capacities.</title>
        <authorList>
            <consortium name="Tick Genome and Microbiome Consortium (TIGMIC)"/>
            <person name="Jia N."/>
            <person name="Wang J."/>
            <person name="Shi W."/>
            <person name="Du L."/>
            <person name="Sun Y."/>
            <person name="Zhan W."/>
            <person name="Jiang J.F."/>
            <person name="Wang Q."/>
            <person name="Zhang B."/>
            <person name="Ji P."/>
            <person name="Bell-Sakyi L."/>
            <person name="Cui X.M."/>
            <person name="Yuan T.T."/>
            <person name="Jiang B.G."/>
            <person name="Yang W.F."/>
            <person name="Lam T.T."/>
            <person name="Chang Q.C."/>
            <person name="Ding S.J."/>
            <person name="Wang X.J."/>
            <person name="Zhu J.G."/>
            <person name="Ruan X.D."/>
            <person name="Zhao L."/>
            <person name="Wei J.T."/>
            <person name="Ye R.Z."/>
            <person name="Que T.C."/>
            <person name="Du C.H."/>
            <person name="Zhou Y.H."/>
            <person name="Cheng J.X."/>
            <person name="Dai P.F."/>
            <person name="Guo W.B."/>
            <person name="Han X.H."/>
            <person name="Huang E.J."/>
            <person name="Li L.F."/>
            <person name="Wei W."/>
            <person name="Gao Y.C."/>
            <person name="Liu J.Z."/>
            <person name="Shao H.Z."/>
            <person name="Wang X."/>
            <person name="Wang C.C."/>
            <person name="Yang T.C."/>
            <person name="Huo Q.B."/>
            <person name="Li W."/>
            <person name="Chen H.Y."/>
            <person name="Chen S.E."/>
            <person name="Zhou L.G."/>
            <person name="Ni X.B."/>
            <person name="Tian J.H."/>
            <person name="Sheng Y."/>
            <person name="Liu T."/>
            <person name="Pan Y.S."/>
            <person name="Xia L.Y."/>
            <person name="Li J."/>
            <person name="Zhao F."/>
            <person name="Cao W.C."/>
        </authorList>
    </citation>
    <scope>NUCLEOTIDE SEQUENCE [LARGE SCALE GENOMIC DNA]</scope>
    <source>
        <strain evidence="1">Iper-2018</strain>
    </source>
</reference>
<evidence type="ECO:0000313" key="1">
    <source>
        <dbReference type="EMBL" id="KAG0442886.1"/>
    </source>
</evidence>
<comment type="caution">
    <text evidence="1">The sequence shown here is derived from an EMBL/GenBank/DDBJ whole genome shotgun (WGS) entry which is preliminary data.</text>
</comment>
<gene>
    <name evidence="1" type="ORF">HPB47_015518</name>
</gene>
<sequence length="229" mass="25935">MDQAGSKRDLPRSLPTPTLKPNQLNASRSNTDVSMGLGVFIAWFARRGHFFEISSSREYRFRTMVVVPQLLHGNRVESTWWWLRLDRDFALDYRISSPGWDDVSFHGSPQIPTPNMDVLAADGIILNNYYVQPLCTPSRVALLSGMLPIHTGQEHFVLSPAEVGGLPLRFRIMPQYFRDLGYETHMVGKLGTLHCLCSERLCFGMRRPKELCGHKAVGPPILKLHTVMS</sequence>